<evidence type="ECO:0000313" key="9">
    <source>
        <dbReference type="EMBL" id="MBB2175756.1"/>
    </source>
</evidence>
<dbReference type="GO" id="GO:0006302">
    <property type="term" value="P:double-strand break repair"/>
    <property type="evidence" value="ECO:0007669"/>
    <property type="project" value="TreeGrafter"/>
</dbReference>
<dbReference type="NCBIfam" id="TIGR00611">
    <property type="entry name" value="recf"/>
    <property type="match status" value="1"/>
</dbReference>
<name>A0A7W4J6T7_9PROT</name>
<dbReference type="HAMAP" id="MF_00365">
    <property type="entry name" value="RecF"/>
    <property type="match status" value="1"/>
</dbReference>
<dbReference type="AlphaFoldDB" id="A0A7W4J6T7"/>
<dbReference type="InterPro" id="IPR003593">
    <property type="entry name" value="AAA+_ATPase"/>
</dbReference>
<dbReference type="Gene3D" id="3.40.50.300">
    <property type="entry name" value="P-loop containing nucleotide triphosphate hydrolases"/>
    <property type="match status" value="1"/>
</dbReference>
<dbReference type="PANTHER" id="PTHR32182">
    <property type="entry name" value="DNA REPLICATION AND REPAIR PROTEIN RECF"/>
    <property type="match status" value="1"/>
</dbReference>
<evidence type="ECO:0000256" key="2">
    <source>
        <dbReference type="ARBA" id="ARBA00022705"/>
    </source>
</evidence>
<accession>A0A7W4J6T7</accession>
<dbReference type="Gene3D" id="1.20.1050.90">
    <property type="entry name" value="RecF/RecN/SMC, N-terminal domain"/>
    <property type="match status" value="1"/>
</dbReference>
<evidence type="ECO:0000256" key="4">
    <source>
        <dbReference type="ARBA" id="ARBA00022840"/>
    </source>
</evidence>
<dbReference type="GO" id="GO:0006260">
    <property type="term" value="P:DNA replication"/>
    <property type="evidence" value="ECO:0007669"/>
    <property type="project" value="UniProtKB-UniRule"/>
</dbReference>
<comment type="function">
    <text evidence="6">The RecF protein is involved in DNA metabolism; it is required for DNA replication and normal SOS inducibility. RecF binds preferentially to single-stranded, linear DNA. It also seems to bind ATP.</text>
</comment>
<evidence type="ECO:0000256" key="1">
    <source>
        <dbReference type="ARBA" id="ARBA00022490"/>
    </source>
</evidence>
<dbReference type="InterPro" id="IPR027417">
    <property type="entry name" value="P-loop_NTPase"/>
</dbReference>
<keyword evidence="6" id="KW-0742">SOS response</keyword>
<comment type="subcellular location">
    <subcellularLocation>
        <location evidence="6">Cytoplasm</location>
    </subcellularLocation>
</comment>
<dbReference type="EMBL" id="JABEQH010000008">
    <property type="protein sequence ID" value="MBB2175756.1"/>
    <property type="molecule type" value="Genomic_DNA"/>
</dbReference>
<dbReference type="RefSeq" id="WP_182942848.1">
    <property type="nucleotide sequence ID" value="NZ_JABEQH010000008.1"/>
</dbReference>
<evidence type="ECO:0000256" key="7">
    <source>
        <dbReference type="SAM" id="MobiDB-lite"/>
    </source>
</evidence>
<comment type="caution">
    <text evidence="9">The sequence shown here is derived from an EMBL/GenBank/DDBJ whole genome shotgun (WGS) entry which is preliminary data.</text>
</comment>
<protein>
    <recommendedName>
        <fullName evidence="6">DNA replication and repair protein RecF</fullName>
    </recommendedName>
</protein>
<keyword evidence="5 6" id="KW-0238">DNA-binding</keyword>
<dbReference type="InterPro" id="IPR001238">
    <property type="entry name" value="DNA-binding_RecF"/>
</dbReference>
<evidence type="ECO:0000313" key="10">
    <source>
        <dbReference type="Proteomes" id="UP000561066"/>
    </source>
</evidence>
<reference evidence="9 10" key="1">
    <citation type="submission" date="2020-04" db="EMBL/GenBank/DDBJ databases">
        <title>Description of novel Gluconacetobacter.</title>
        <authorList>
            <person name="Sombolestani A."/>
        </authorList>
    </citation>
    <scope>NUCLEOTIDE SEQUENCE [LARGE SCALE GENOMIC DNA]</scope>
    <source>
        <strain evidence="9 10">LMG 21312</strain>
    </source>
</reference>
<dbReference type="PANTHER" id="PTHR32182:SF0">
    <property type="entry name" value="DNA REPLICATION AND REPAIR PROTEIN RECF"/>
    <property type="match status" value="1"/>
</dbReference>
<dbReference type="Proteomes" id="UP000561066">
    <property type="component" value="Unassembled WGS sequence"/>
</dbReference>
<dbReference type="GO" id="GO:0003697">
    <property type="term" value="F:single-stranded DNA binding"/>
    <property type="evidence" value="ECO:0007669"/>
    <property type="project" value="UniProtKB-UniRule"/>
</dbReference>
<keyword evidence="6" id="KW-0234">DNA repair</keyword>
<dbReference type="InterPro" id="IPR042174">
    <property type="entry name" value="RecF_2"/>
</dbReference>
<dbReference type="SUPFAM" id="SSF52540">
    <property type="entry name" value="P-loop containing nucleoside triphosphate hydrolases"/>
    <property type="match status" value="1"/>
</dbReference>
<evidence type="ECO:0000256" key="3">
    <source>
        <dbReference type="ARBA" id="ARBA00022741"/>
    </source>
</evidence>
<dbReference type="GO" id="GO:0005737">
    <property type="term" value="C:cytoplasm"/>
    <property type="evidence" value="ECO:0007669"/>
    <property type="project" value="UniProtKB-SubCell"/>
</dbReference>
<feature type="binding site" evidence="6">
    <location>
        <begin position="31"/>
        <end position="38"/>
    </location>
    <ligand>
        <name>ATP</name>
        <dbReference type="ChEBI" id="CHEBI:30616"/>
    </ligand>
</feature>
<keyword evidence="1 6" id="KW-0963">Cytoplasm</keyword>
<keyword evidence="2 6" id="KW-0235">DNA replication</keyword>
<keyword evidence="6" id="KW-0227">DNA damage</keyword>
<evidence type="ECO:0000256" key="5">
    <source>
        <dbReference type="ARBA" id="ARBA00023125"/>
    </source>
</evidence>
<dbReference type="GO" id="GO:0005524">
    <property type="term" value="F:ATP binding"/>
    <property type="evidence" value="ECO:0007669"/>
    <property type="project" value="UniProtKB-UniRule"/>
</dbReference>
<keyword evidence="10" id="KW-1185">Reference proteome</keyword>
<organism evidence="9 10">
    <name type="scientific">Gluconacetobacter johannae</name>
    <dbReference type="NCBI Taxonomy" id="112140"/>
    <lineage>
        <taxon>Bacteria</taxon>
        <taxon>Pseudomonadati</taxon>
        <taxon>Pseudomonadota</taxon>
        <taxon>Alphaproteobacteria</taxon>
        <taxon>Acetobacterales</taxon>
        <taxon>Acetobacteraceae</taxon>
        <taxon>Gluconacetobacter</taxon>
    </lineage>
</organism>
<proteinExistence type="inferred from homology"/>
<keyword evidence="3 6" id="KW-0547">Nucleotide-binding</keyword>
<evidence type="ECO:0000259" key="8">
    <source>
        <dbReference type="SMART" id="SM00382"/>
    </source>
</evidence>
<gene>
    <name evidence="6 9" type="primary">recF</name>
    <name evidence="9" type="ORF">HLH21_07385</name>
</gene>
<dbReference type="Pfam" id="PF02463">
    <property type="entry name" value="SMC_N"/>
    <property type="match status" value="1"/>
</dbReference>
<dbReference type="GO" id="GO:0009432">
    <property type="term" value="P:SOS response"/>
    <property type="evidence" value="ECO:0007669"/>
    <property type="project" value="UniProtKB-UniRule"/>
</dbReference>
<comment type="similarity">
    <text evidence="6">Belongs to the RecF family.</text>
</comment>
<evidence type="ECO:0000256" key="6">
    <source>
        <dbReference type="HAMAP-Rule" id="MF_00365"/>
    </source>
</evidence>
<feature type="domain" description="AAA+ ATPase" evidence="8">
    <location>
        <begin position="23"/>
        <end position="382"/>
    </location>
</feature>
<sequence>MARLERLALTDFRNYRHLVWRPSSPVTVVTGENGSGKTNLLEALSLLVPGRGLRGARNAEIVRHGASAWGVAARFAGGAGPPVEIATGSDPTRPERRVFRMDGETLRSRAGLSDHLSAVWLTPQMDRLFLDGLPGRRRFLDRLVLALEPGHARELAAHDQAMAQRNRLLATGRADAAWLAALEDSMARHAVAASAARLSLVAHLNEAGGNAVPDGFPAARLDIVCAIAERLRDRPALSVEDWLRARLAADRPADAARGGSGAGAHRTDLALSDRATGRAAGQASTGQQKALLLGVILAHAALMARSRGDAPMILLDEPLVHLDRTRRDALFRTIGGFDTTVLMTGTDAEQFLPLRDLAAFVTPRDDELRPLFPSPAGFRPADAGSPGGKAV</sequence>
<feature type="region of interest" description="Disordered" evidence="7">
    <location>
        <begin position="371"/>
        <end position="391"/>
    </location>
</feature>
<keyword evidence="4 6" id="KW-0067">ATP-binding</keyword>
<dbReference type="InterPro" id="IPR003395">
    <property type="entry name" value="RecF/RecN/SMC_N"/>
</dbReference>
<dbReference type="SMART" id="SM00382">
    <property type="entry name" value="AAA"/>
    <property type="match status" value="1"/>
</dbReference>
<dbReference type="GO" id="GO:0000731">
    <property type="term" value="P:DNA synthesis involved in DNA repair"/>
    <property type="evidence" value="ECO:0007669"/>
    <property type="project" value="TreeGrafter"/>
</dbReference>